<sequence>MSLSAEIRPFSVADFRARVARLGEHGTDEAGDHVIDPSLDRLHDKHLRDAAVLVPVVAREPEATVLLTVRTEHLPSHAGQIAFPGGKIDDDDHSALHAALREAEEEIGLSAAVIEPIGQLEPYVSNSGFRIVPVLSVVAPEFSLTINENEVADAFEVPLSFLMTASNHRRSSKRYKGLNRIFYEMPYGDRYIWGVTAGILRRIYERLYGDEA</sequence>
<name>A0ABT3H5N5_9HYPH</name>
<evidence type="ECO:0000259" key="7">
    <source>
        <dbReference type="PROSITE" id="PS51462"/>
    </source>
</evidence>
<dbReference type="InterPro" id="IPR015797">
    <property type="entry name" value="NUDIX_hydrolase-like_dom_sf"/>
</dbReference>
<evidence type="ECO:0000256" key="6">
    <source>
        <dbReference type="ARBA" id="ARBA00023211"/>
    </source>
</evidence>
<evidence type="ECO:0000256" key="1">
    <source>
        <dbReference type="ARBA" id="ARBA00001936"/>
    </source>
</evidence>
<reference evidence="9" key="1">
    <citation type="submission" date="2023-07" db="EMBL/GenBank/DDBJ databases">
        <title>Genome sequencing of Purple Non-Sulfur Bacteria from various extreme environments.</title>
        <authorList>
            <person name="Mayer M."/>
        </authorList>
    </citation>
    <scope>NUCLEOTIDE SEQUENCE [LARGE SCALE GENOMIC DNA]</scope>
    <source>
        <strain evidence="9">DSM 17935</strain>
    </source>
</reference>
<evidence type="ECO:0000256" key="5">
    <source>
        <dbReference type="ARBA" id="ARBA00022842"/>
    </source>
</evidence>
<dbReference type="InterPro" id="IPR045121">
    <property type="entry name" value="CoAse"/>
</dbReference>
<dbReference type="Proteomes" id="UP001209755">
    <property type="component" value="Unassembled WGS sequence"/>
</dbReference>
<dbReference type="CDD" id="cd03426">
    <property type="entry name" value="NUDIX_CoAse_Nudt7"/>
    <property type="match status" value="1"/>
</dbReference>
<gene>
    <name evidence="8" type="ORF">M2319_000029</name>
</gene>
<keyword evidence="5" id="KW-0460">Magnesium</keyword>
<comment type="caution">
    <text evidence="8">The sequence shown here is derived from an EMBL/GenBank/DDBJ whole genome shotgun (WGS) entry which is preliminary data.</text>
</comment>
<comment type="cofactor">
    <cofactor evidence="2">
        <name>Mg(2+)</name>
        <dbReference type="ChEBI" id="CHEBI:18420"/>
    </cofactor>
</comment>
<organism evidence="8 9">
    <name type="scientific">Rhodobium gokarnense</name>
    <dbReference type="NCBI Taxonomy" id="364296"/>
    <lineage>
        <taxon>Bacteria</taxon>
        <taxon>Pseudomonadati</taxon>
        <taxon>Pseudomonadota</taxon>
        <taxon>Alphaproteobacteria</taxon>
        <taxon>Hyphomicrobiales</taxon>
        <taxon>Rhodobiaceae</taxon>
        <taxon>Rhodobium</taxon>
    </lineage>
</organism>
<dbReference type="PANTHER" id="PTHR12992:SF11">
    <property type="entry name" value="MITOCHONDRIAL COENZYME A DIPHOSPHATASE NUDT8"/>
    <property type="match status" value="1"/>
</dbReference>
<evidence type="ECO:0000256" key="2">
    <source>
        <dbReference type="ARBA" id="ARBA00001946"/>
    </source>
</evidence>
<proteinExistence type="predicted"/>
<comment type="cofactor">
    <cofactor evidence="1">
        <name>Mn(2+)</name>
        <dbReference type="ChEBI" id="CHEBI:29035"/>
    </cofactor>
</comment>
<keyword evidence="4" id="KW-0378">Hydrolase</keyword>
<keyword evidence="9" id="KW-1185">Reference proteome</keyword>
<dbReference type="PROSITE" id="PS51462">
    <property type="entry name" value="NUDIX"/>
    <property type="match status" value="1"/>
</dbReference>
<dbReference type="NCBIfam" id="NF007980">
    <property type="entry name" value="PRK10707.1"/>
    <property type="match status" value="1"/>
</dbReference>
<evidence type="ECO:0000313" key="9">
    <source>
        <dbReference type="Proteomes" id="UP001209755"/>
    </source>
</evidence>
<dbReference type="Pfam" id="PF00293">
    <property type="entry name" value="NUDIX"/>
    <property type="match status" value="1"/>
</dbReference>
<evidence type="ECO:0000256" key="3">
    <source>
        <dbReference type="ARBA" id="ARBA00022723"/>
    </source>
</evidence>
<dbReference type="EMBL" id="JAOQNS010000001">
    <property type="protein sequence ID" value="MCW2305713.1"/>
    <property type="molecule type" value="Genomic_DNA"/>
</dbReference>
<dbReference type="PANTHER" id="PTHR12992">
    <property type="entry name" value="NUDIX HYDROLASE"/>
    <property type="match status" value="1"/>
</dbReference>
<dbReference type="SUPFAM" id="SSF55811">
    <property type="entry name" value="Nudix"/>
    <property type="match status" value="1"/>
</dbReference>
<keyword evidence="3" id="KW-0479">Metal-binding</keyword>
<keyword evidence="6" id="KW-0464">Manganese</keyword>
<accession>A0ABT3H5N5</accession>
<evidence type="ECO:0000313" key="8">
    <source>
        <dbReference type="EMBL" id="MCW2305713.1"/>
    </source>
</evidence>
<dbReference type="InterPro" id="IPR000086">
    <property type="entry name" value="NUDIX_hydrolase_dom"/>
</dbReference>
<protein>
    <submittedName>
        <fullName evidence="8">8-oxo-dGTP pyrophosphatase MutT (NUDIX family)</fullName>
    </submittedName>
</protein>
<feature type="domain" description="Nudix hydrolase" evidence="7">
    <location>
        <begin position="47"/>
        <end position="180"/>
    </location>
</feature>
<evidence type="ECO:0000256" key="4">
    <source>
        <dbReference type="ARBA" id="ARBA00022801"/>
    </source>
</evidence>
<dbReference type="Gene3D" id="3.90.79.10">
    <property type="entry name" value="Nucleoside Triphosphate Pyrophosphohydrolase"/>
    <property type="match status" value="1"/>
</dbReference>
<dbReference type="RefSeq" id="WP_264599401.1">
    <property type="nucleotide sequence ID" value="NZ_JAOQNS010000001.1"/>
</dbReference>